<accession>A0A450SHE7</accession>
<dbReference type="SUPFAM" id="SSF81301">
    <property type="entry name" value="Nucleotidyltransferase"/>
    <property type="match status" value="1"/>
</dbReference>
<evidence type="ECO:0000313" key="3">
    <source>
        <dbReference type="EMBL" id="VFJ52632.1"/>
    </source>
</evidence>
<keyword evidence="3" id="KW-0808">Transferase</keyword>
<dbReference type="PANTHER" id="PTHR43852">
    <property type="entry name" value="NUCLEOTIDYLTRANSFERASE"/>
    <property type="match status" value="1"/>
</dbReference>
<dbReference type="EMBL" id="CAADEX010000002">
    <property type="protein sequence ID" value="VFJ42617.1"/>
    <property type="molecule type" value="Genomic_DNA"/>
</dbReference>
<proteinExistence type="predicted"/>
<gene>
    <name evidence="2" type="ORF">BECKDK2373B_GA0170837_100241</name>
    <name evidence="3" type="ORF">BECKDK2373C_GA0170839_10373</name>
</gene>
<evidence type="ECO:0000259" key="1">
    <source>
        <dbReference type="Pfam" id="PF18765"/>
    </source>
</evidence>
<dbReference type="EMBL" id="CAADEY010000037">
    <property type="protein sequence ID" value="VFJ52632.1"/>
    <property type="molecule type" value="Genomic_DNA"/>
</dbReference>
<organism evidence="3">
    <name type="scientific">Candidatus Kentrum sp. DK</name>
    <dbReference type="NCBI Taxonomy" id="2126562"/>
    <lineage>
        <taxon>Bacteria</taxon>
        <taxon>Pseudomonadati</taxon>
        <taxon>Pseudomonadota</taxon>
        <taxon>Gammaproteobacteria</taxon>
        <taxon>Candidatus Kentrum</taxon>
    </lineage>
</organism>
<dbReference type="Gene3D" id="3.30.460.10">
    <property type="entry name" value="Beta Polymerase, domain 2"/>
    <property type="match status" value="1"/>
</dbReference>
<name>A0A450SHE7_9GAMM</name>
<dbReference type="Pfam" id="PF18765">
    <property type="entry name" value="Polbeta"/>
    <property type="match status" value="1"/>
</dbReference>
<reference evidence="3" key="1">
    <citation type="submission" date="2019-02" db="EMBL/GenBank/DDBJ databases">
        <authorList>
            <person name="Gruber-Vodicka R. H."/>
            <person name="Seah K. B. B."/>
        </authorList>
    </citation>
    <scope>NUCLEOTIDE SEQUENCE</scope>
    <source>
        <strain evidence="3">BECK_DK161</strain>
        <strain evidence="2">BECK_DK47</strain>
    </source>
</reference>
<sequence>MDKDIGLDNREIRLIRAVLRNVSEVRKAVLFGSRAKSTHHPESDVDLALVGIGDKSMLEVIAEALDSLPMAYRFDVTALDTKTYLPLAEHIRRVGVTIYEREKQEREKDPAFDSIAIAELQDLGYR</sequence>
<feature type="domain" description="Polymerase beta nucleotidyltransferase" evidence="1">
    <location>
        <begin position="15"/>
        <end position="103"/>
    </location>
</feature>
<dbReference type="GO" id="GO:0016740">
    <property type="term" value="F:transferase activity"/>
    <property type="evidence" value="ECO:0007669"/>
    <property type="project" value="UniProtKB-KW"/>
</dbReference>
<dbReference type="CDD" id="cd05403">
    <property type="entry name" value="NT_KNTase_like"/>
    <property type="match status" value="1"/>
</dbReference>
<dbReference type="InterPro" id="IPR043519">
    <property type="entry name" value="NT_sf"/>
</dbReference>
<evidence type="ECO:0000313" key="2">
    <source>
        <dbReference type="EMBL" id="VFJ42617.1"/>
    </source>
</evidence>
<dbReference type="PANTHER" id="PTHR43852:SF3">
    <property type="entry name" value="NUCLEOTIDYLTRANSFERASE"/>
    <property type="match status" value="1"/>
</dbReference>
<dbReference type="AlphaFoldDB" id="A0A450SHE7"/>
<protein>
    <submittedName>
        <fullName evidence="3">Nucleotidyltransferase domain-containing protein</fullName>
    </submittedName>
</protein>
<dbReference type="InterPro" id="IPR041633">
    <property type="entry name" value="Polbeta"/>
</dbReference>
<dbReference type="InterPro" id="IPR052930">
    <property type="entry name" value="TA_antitoxin_MntA"/>
</dbReference>